<dbReference type="STRING" id="928724.SacglDRAFT_04034"/>
<dbReference type="eggNOG" id="ENOG5033GJH">
    <property type="taxonomic scope" value="Bacteria"/>
</dbReference>
<dbReference type="OrthoDB" id="5192539at2"/>
<keyword evidence="2" id="KW-0812">Transmembrane</keyword>
<dbReference type="Proteomes" id="UP000005087">
    <property type="component" value="Chromosome"/>
</dbReference>
<keyword evidence="4" id="KW-1185">Reference proteome</keyword>
<reference evidence="3 4" key="1">
    <citation type="submission" date="2011-09" db="EMBL/GenBank/DDBJ databases">
        <authorList>
            <consortium name="US DOE Joint Genome Institute (JGI-PGF)"/>
            <person name="Lucas S."/>
            <person name="Han J."/>
            <person name="Lapidus A."/>
            <person name="Cheng J.-F."/>
            <person name="Goodwin L."/>
            <person name="Pitluck S."/>
            <person name="Peters L."/>
            <person name="Land M.L."/>
            <person name="Hauser L."/>
            <person name="Brambilla E."/>
            <person name="Klenk H.-P."/>
            <person name="Woyke T.J."/>
        </authorList>
    </citation>
    <scope>NUCLEOTIDE SEQUENCE [LARGE SCALE GENOMIC DNA]</scope>
    <source>
        <strain evidence="3 4">K62</strain>
    </source>
</reference>
<keyword evidence="2" id="KW-1133">Transmembrane helix</keyword>
<evidence type="ECO:0008006" key="5">
    <source>
        <dbReference type="Google" id="ProtNLM"/>
    </source>
</evidence>
<dbReference type="RefSeq" id="WP_005466722.1">
    <property type="nucleotide sequence ID" value="NZ_CM001484.1"/>
</dbReference>
<reference evidence="4" key="2">
    <citation type="submission" date="2012-01" db="EMBL/GenBank/DDBJ databases">
        <title>Noncontiguous Finished sequence of chromosome of Saccharomonospora glauca K62.</title>
        <authorList>
            <consortium name="US DOE Joint Genome Institute"/>
            <person name="Lucas S."/>
            <person name="Han J."/>
            <person name="Lapidus A."/>
            <person name="Cheng J.-F."/>
            <person name="Goodwin L."/>
            <person name="Pitluck S."/>
            <person name="Peters L."/>
            <person name="Mikhailova N."/>
            <person name="Held B."/>
            <person name="Detter J.C."/>
            <person name="Han C."/>
            <person name="Tapia R."/>
            <person name="Land M."/>
            <person name="Hauser L."/>
            <person name="Kyrpides N."/>
            <person name="Ivanova N."/>
            <person name="Pagani I."/>
            <person name="Brambilla E.-M."/>
            <person name="Klenk H.-P."/>
            <person name="Woyke T."/>
        </authorList>
    </citation>
    <scope>NUCLEOTIDE SEQUENCE [LARGE SCALE GENOMIC DNA]</scope>
    <source>
        <strain evidence="4">K62</strain>
    </source>
</reference>
<feature type="region of interest" description="Disordered" evidence="1">
    <location>
        <begin position="1"/>
        <end position="23"/>
    </location>
</feature>
<name>I1D7F0_9PSEU</name>
<dbReference type="EMBL" id="CM001484">
    <property type="protein sequence ID" value="EIF00875.1"/>
    <property type="molecule type" value="Genomic_DNA"/>
</dbReference>
<feature type="transmembrane region" description="Helical" evidence="2">
    <location>
        <begin position="102"/>
        <end position="123"/>
    </location>
</feature>
<sequence length="131" mass="13922">MGAHHIDDDLREDGENPVSGESPATRSVDWRAVRGAVVRGLSGLVRWVGLLAALVLVLHVLFVVGEGNSDNGIVSFVADASDVVSLGFEDLFLPEDPKLMVLVNYGLGALFWLVVSSVVAKLIRRIGGESA</sequence>
<proteinExistence type="predicted"/>
<evidence type="ECO:0000313" key="4">
    <source>
        <dbReference type="Proteomes" id="UP000005087"/>
    </source>
</evidence>
<dbReference type="HOGENOM" id="CLU_146066_0_0_11"/>
<accession>I1D7F0</accession>
<evidence type="ECO:0000313" key="3">
    <source>
        <dbReference type="EMBL" id="EIF00875.1"/>
    </source>
</evidence>
<dbReference type="AlphaFoldDB" id="I1D7F0"/>
<keyword evidence="2" id="KW-0472">Membrane</keyword>
<protein>
    <recommendedName>
        <fullName evidence="5">YGGT family protein</fullName>
    </recommendedName>
</protein>
<evidence type="ECO:0000256" key="1">
    <source>
        <dbReference type="SAM" id="MobiDB-lite"/>
    </source>
</evidence>
<organism evidence="3 4">
    <name type="scientific">Saccharomonospora glauca K62</name>
    <dbReference type="NCBI Taxonomy" id="928724"/>
    <lineage>
        <taxon>Bacteria</taxon>
        <taxon>Bacillati</taxon>
        <taxon>Actinomycetota</taxon>
        <taxon>Actinomycetes</taxon>
        <taxon>Pseudonocardiales</taxon>
        <taxon>Pseudonocardiaceae</taxon>
        <taxon>Saccharomonospora</taxon>
    </lineage>
</organism>
<gene>
    <name evidence="3" type="ORF">SacglDRAFT_04034</name>
</gene>
<evidence type="ECO:0000256" key="2">
    <source>
        <dbReference type="SAM" id="Phobius"/>
    </source>
</evidence>
<feature type="transmembrane region" description="Helical" evidence="2">
    <location>
        <begin position="44"/>
        <end position="64"/>
    </location>
</feature>